<dbReference type="AlphaFoldDB" id="A0A9X2DLX5"/>
<dbReference type="SUPFAM" id="SSF51735">
    <property type="entry name" value="NAD(P)-binding Rossmann-fold domains"/>
    <property type="match status" value="1"/>
</dbReference>
<dbReference type="InterPro" id="IPR036291">
    <property type="entry name" value="NAD(P)-bd_dom_sf"/>
</dbReference>
<evidence type="ECO:0000313" key="4">
    <source>
        <dbReference type="Proteomes" id="UP001139179"/>
    </source>
</evidence>
<organism evidence="3 4">
    <name type="scientific">Halalkalibacter oceani</name>
    <dbReference type="NCBI Taxonomy" id="1653776"/>
    <lineage>
        <taxon>Bacteria</taxon>
        <taxon>Bacillati</taxon>
        <taxon>Bacillota</taxon>
        <taxon>Bacilli</taxon>
        <taxon>Bacillales</taxon>
        <taxon>Bacillaceae</taxon>
        <taxon>Halalkalibacter</taxon>
    </lineage>
</organism>
<evidence type="ECO:0000256" key="1">
    <source>
        <dbReference type="ARBA" id="ARBA00007637"/>
    </source>
</evidence>
<dbReference type="Gene3D" id="3.40.50.720">
    <property type="entry name" value="NAD(P)-binding Rossmann-like Domain"/>
    <property type="match status" value="1"/>
</dbReference>
<name>A0A9X2DLX5_9BACI</name>
<gene>
    <name evidence="3" type="ORF">M3202_02790</name>
</gene>
<evidence type="ECO:0000313" key="3">
    <source>
        <dbReference type="EMBL" id="MCM3712994.1"/>
    </source>
</evidence>
<protein>
    <submittedName>
        <fullName evidence="3">NAD(P)-dependent oxidoreductase</fullName>
    </submittedName>
</protein>
<dbReference type="Pfam" id="PF01370">
    <property type="entry name" value="Epimerase"/>
    <property type="match status" value="1"/>
</dbReference>
<dbReference type="Proteomes" id="UP001139179">
    <property type="component" value="Unassembled WGS sequence"/>
</dbReference>
<dbReference type="InterPro" id="IPR001509">
    <property type="entry name" value="Epimerase_deHydtase"/>
</dbReference>
<dbReference type="EMBL" id="JAMBOL010000002">
    <property type="protein sequence ID" value="MCM3712994.1"/>
    <property type="molecule type" value="Genomic_DNA"/>
</dbReference>
<comment type="similarity">
    <text evidence="1">Belongs to the NAD(P)-dependent epimerase/dehydratase family.</text>
</comment>
<dbReference type="RefSeq" id="WP_251221843.1">
    <property type="nucleotide sequence ID" value="NZ_JAMBOL010000002.1"/>
</dbReference>
<sequence length="314" mass="35182">MNLLITGSSGLLGSSLCKDLTAHGYTVIGYDRENHGYKLPNYFFEEGDLRDFPRLVSVMRKYEIDSILHCGGISHPKTGECSPYSLVQINITGTLNIFEAAKLFNVKKVIYLSSGAVYGKNQLIKTAEGDPLNPTSFYGISKLTGEQIASVYMEKEGIETISLRFAFVYGPDRKMPDPIKSLLEQAIKGIDIKLEKGSDQEIEYIYIKDAVRAIKKAMKSSTITSRILNVGSGVNTSIKEVIQVIKKLYPEVTIEVGPGDFGYDTIGAFDCSRAERELGFKIEYRLEDGIRDYARFLEDKIKNYMRRGMNETPK</sequence>
<proteinExistence type="inferred from homology"/>
<dbReference type="PANTHER" id="PTHR43000">
    <property type="entry name" value="DTDP-D-GLUCOSE 4,6-DEHYDRATASE-RELATED"/>
    <property type="match status" value="1"/>
</dbReference>
<comment type="caution">
    <text evidence="3">The sequence shown here is derived from an EMBL/GenBank/DDBJ whole genome shotgun (WGS) entry which is preliminary data.</text>
</comment>
<keyword evidence="4" id="KW-1185">Reference proteome</keyword>
<evidence type="ECO:0000259" key="2">
    <source>
        <dbReference type="Pfam" id="PF01370"/>
    </source>
</evidence>
<reference evidence="3" key="1">
    <citation type="submission" date="2022-05" db="EMBL/GenBank/DDBJ databases">
        <title>Comparative Genomics of Spacecraft Associated Microbes.</title>
        <authorList>
            <person name="Tran M.T."/>
            <person name="Wright A."/>
            <person name="Seuylemezian A."/>
            <person name="Eisen J."/>
            <person name="Coil D."/>
        </authorList>
    </citation>
    <scope>NUCLEOTIDE SEQUENCE</scope>
    <source>
        <strain evidence="3">214.1.1</strain>
    </source>
</reference>
<feature type="domain" description="NAD-dependent epimerase/dehydratase" evidence="2">
    <location>
        <begin position="4"/>
        <end position="231"/>
    </location>
</feature>
<accession>A0A9X2DLX5</accession>